<dbReference type="OrthoDB" id="100006at2759"/>
<dbReference type="AlphaFoldDB" id="A0A9P4HZG6"/>
<feature type="transmembrane region" description="Helical" evidence="5">
    <location>
        <begin position="131"/>
        <end position="152"/>
    </location>
</feature>
<keyword evidence="2 5" id="KW-0812">Transmembrane</keyword>
<dbReference type="PROSITE" id="PS50261">
    <property type="entry name" value="G_PROTEIN_RECEP_F2_4"/>
    <property type="match status" value="1"/>
</dbReference>
<feature type="transmembrane region" description="Helical" evidence="5">
    <location>
        <begin position="180"/>
        <end position="203"/>
    </location>
</feature>
<keyword evidence="3 5" id="KW-1133">Transmembrane helix</keyword>
<dbReference type="InterPro" id="IPR022596">
    <property type="entry name" value="GPR1/2/3_C"/>
</dbReference>
<evidence type="ECO:0000256" key="4">
    <source>
        <dbReference type="ARBA" id="ARBA00023136"/>
    </source>
</evidence>
<organism evidence="7 8">
    <name type="scientific">Saccharata proteae CBS 121410</name>
    <dbReference type="NCBI Taxonomy" id="1314787"/>
    <lineage>
        <taxon>Eukaryota</taxon>
        <taxon>Fungi</taxon>
        <taxon>Dikarya</taxon>
        <taxon>Ascomycota</taxon>
        <taxon>Pezizomycotina</taxon>
        <taxon>Dothideomycetes</taxon>
        <taxon>Dothideomycetes incertae sedis</taxon>
        <taxon>Botryosphaeriales</taxon>
        <taxon>Saccharataceae</taxon>
        <taxon>Saccharata</taxon>
    </lineage>
</organism>
<reference evidence="7" key="1">
    <citation type="journal article" date="2020" name="Stud. Mycol.">
        <title>101 Dothideomycetes genomes: a test case for predicting lifestyles and emergence of pathogens.</title>
        <authorList>
            <person name="Haridas S."/>
            <person name="Albert R."/>
            <person name="Binder M."/>
            <person name="Bloem J."/>
            <person name="Labutti K."/>
            <person name="Salamov A."/>
            <person name="Andreopoulos B."/>
            <person name="Baker S."/>
            <person name="Barry K."/>
            <person name="Bills G."/>
            <person name="Bluhm B."/>
            <person name="Cannon C."/>
            <person name="Castanera R."/>
            <person name="Culley D."/>
            <person name="Daum C."/>
            <person name="Ezra D."/>
            <person name="Gonzalez J."/>
            <person name="Henrissat B."/>
            <person name="Kuo A."/>
            <person name="Liang C."/>
            <person name="Lipzen A."/>
            <person name="Lutzoni F."/>
            <person name="Magnuson J."/>
            <person name="Mondo S."/>
            <person name="Nolan M."/>
            <person name="Ohm R."/>
            <person name="Pangilinan J."/>
            <person name="Park H.-J."/>
            <person name="Ramirez L."/>
            <person name="Alfaro M."/>
            <person name="Sun H."/>
            <person name="Tritt A."/>
            <person name="Yoshinaga Y."/>
            <person name="Zwiers L.-H."/>
            <person name="Turgeon B."/>
            <person name="Goodwin S."/>
            <person name="Spatafora J."/>
            <person name="Crous P."/>
            <person name="Grigoriev I."/>
        </authorList>
    </citation>
    <scope>NUCLEOTIDE SEQUENCE</scope>
    <source>
        <strain evidence="7">CBS 121410</strain>
    </source>
</reference>
<sequence length="318" mass="35123">TTSLVPLPPVLRKGLPALVVLGFLSFTSSVTLFLLLGYRLVSWRKRAVGTQYQLVFLIFNLLLADMQQSLAFLLNAEWLIRNELVVGSSTCWAQGWFVSTGDLSSGVWAMAIALHTFASIVFDYRLSAAKFNATVLLCWTFVYAMAVVGVAMHPDDIYVRAGAWCWVNGKYENLRIWAHYFWIFVAEFGNVIIYASLFLILHLRLRAQHFTPAASAQAKQVTKLMLIYPLIYVVCTIPLASARMVDVAGKEAGLTHMCIAGAMITCNGWLDVIVYALTRRLMVFSDEPPSELSGLDTFQVPAWGGGKGGFGTVATCEA</sequence>
<feature type="domain" description="G-protein coupled receptors family 2 profile 2" evidence="6">
    <location>
        <begin position="18"/>
        <end position="279"/>
    </location>
</feature>
<feature type="transmembrane region" description="Helical" evidence="5">
    <location>
        <begin position="53"/>
        <end position="74"/>
    </location>
</feature>
<dbReference type="InterPro" id="IPR017981">
    <property type="entry name" value="GPCR_2-like_7TM"/>
</dbReference>
<dbReference type="GO" id="GO:0004930">
    <property type="term" value="F:G protein-coupled receptor activity"/>
    <property type="evidence" value="ECO:0007669"/>
    <property type="project" value="TreeGrafter"/>
</dbReference>
<proteinExistence type="predicted"/>
<gene>
    <name evidence="7" type="ORF">K490DRAFT_7832</name>
</gene>
<comment type="subcellular location">
    <subcellularLocation>
        <location evidence="1">Membrane</location>
        <topology evidence="1">Multi-pass membrane protein</topology>
    </subcellularLocation>
</comment>
<dbReference type="GO" id="GO:0007189">
    <property type="term" value="P:adenylate cyclase-activating G protein-coupled receptor signaling pathway"/>
    <property type="evidence" value="ECO:0007669"/>
    <property type="project" value="TreeGrafter"/>
</dbReference>
<protein>
    <recommendedName>
        <fullName evidence="6">G-protein coupled receptors family 2 profile 2 domain-containing protein</fullName>
    </recommendedName>
</protein>
<dbReference type="PANTHER" id="PTHR23112">
    <property type="entry name" value="G PROTEIN-COUPLED RECEPTOR 157-RELATED"/>
    <property type="match status" value="1"/>
</dbReference>
<dbReference type="GO" id="GO:0005886">
    <property type="term" value="C:plasma membrane"/>
    <property type="evidence" value="ECO:0007669"/>
    <property type="project" value="TreeGrafter"/>
</dbReference>
<comment type="caution">
    <text evidence="7">The sequence shown here is derived from an EMBL/GenBank/DDBJ whole genome shotgun (WGS) entry which is preliminary data.</text>
</comment>
<evidence type="ECO:0000313" key="7">
    <source>
        <dbReference type="EMBL" id="KAF2089955.1"/>
    </source>
</evidence>
<feature type="non-terminal residue" evidence="7">
    <location>
        <position position="1"/>
    </location>
</feature>
<keyword evidence="8" id="KW-1185">Reference proteome</keyword>
<dbReference type="Proteomes" id="UP000799776">
    <property type="component" value="Unassembled WGS sequence"/>
</dbReference>
<evidence type="ECO:0000256" key="2">
    <source>
        <dbReference type="ARBA" id="ARBA00022692"/>
    </source>
</evidence>
<keyword evidence="4 5" id="KW-0472">Membrane</keyword>
<evidence type="ECO:0000256" key="1">
    <source>
        <dbReference type="ARBA" id="ARBA00004141"/>
    </source>
</evidence>
<name>A0A9P4HZG6_9PEZI</name>
<evidence type="ECO:0000259" key="6">
    <source>
        <dbReference type="PROSITE" id="PS50261"/>
    </source>
</evidence>
<dbReference type="Pfam" id="PF11970">
    <property type="entry name" value="GPR_Gpa2_C"/>
    <property type="match status" value="1"/>
</dbReference>
<feature type="non-terminal residue" evidence="7">
    <location>
        <position position="318"/>
    </location>
</feature>
<feature type="transmembrane region" description="Helical" evidence="5">
    <location>
        <begin position="15"/>
        <end position="41"/>
    </location>
</feature>
<dbReference type="GO" id="GO:0007166">
    <property type="term" value="P:cell surface receptor signaling pathway"/>
    <property type="evidence" value="ECO:0007669"/>
    <property type="project" value="InterPro"/>
</dbReference>
<evidence type="ECO:0000313" key="8">
    <source>
        <dbReference type="Proteomes" id="UP000799776"/>
    </source>
</evidence>
<accession>A0A9P4HZG6</accession>
<feature type="transmembrane region" description="Helical" evidence="5">
    <location>
        <begin position="106"/>
        <end position="124"/>
    </location>
</feature>
<dbReference type="SUPFAM" id="SSF81321">
    <property type="entry name" value="Family A G protein-coupled receptor-like"/>
    <property type="match status" value="1"/>
</dbReference>
<feature type="transmembrane region" description="Helical" evidence="5">
    <location>
        <begin position="254"/>
        <end position="277"/>
    </location>
</feature>
<dbReference type="EMBL" id="ML978713">
    <property type="protein sequence ID" value="KAF2089955.1"/>
    <property type="molecule type" value="Genomic_DNA"/>
</dbReference>
<dbReference type="Gene3D" id="1.20.1070.10">
    <property type="entry name" value="Rhodopsin 7-helix transmembrane proteins"/>
    <property type="match status" value="1"/>
</dbReference>
<dbReference type="PANTHER" id="PTHR23112:SF37">
    <property type="entry name" value="G PROTEIN-COUPLED RECEPTOR GPR1"/>
    <property type="match status" value="1"/>
</dbReference>
<evidence type="ECO:0000256" key="3">
    <source>
        <dbReference type="ARBA" id="ARBA00022989"/>
    </source>
</evidence>
<evidence type="ECO:0000256" key="5">
    <source>
        <dbReference type="SAM" id="Phobius"/>
    </source>
</evidence>
<feature type="transmembrane region" description="Helical" evidence="5">
    <location>
        <begin position="224"/>
        <end position="242"/>
    </location>
</feature>